<comment type="caution">
    <text evidence="10">Lacks conserved residue(s) required for the propagation of feature annotation.</text>
</comment>
<evidence type="ECO:0000256" key="1">
    <source>
        <dbReference type="ARBA" id="ARBA00004123"/>
    </source>
</evidence>
<dbReference type="GO" id="GO:0001708">
    <property type="term" value="P:cell fate specification"/>
    <property type="evidence" value="ECO:0007669"/>
    <property type="project" value="TreeGrafter"/>
</dbReference>
<keyword evidence="6 10" id="KW-0238">DNA-binding</keyword>
<reference evidence="16" key="2">
    <citation type="submission" date="2019-02" db="EMBL/GenBank/DDBJ databases">
        <title>Opniocepnalus argus Var Kimnra genome.</title>
        <authorList>
            <person name="Zhou C."/>
            <person name="Xiao S."/>
        </authorList>
    </citation>
    <scope>NUCLEOTIDE SEQUENCE [LARGE SCALE GENOMIC DNA]</scope>
</reference>
<dbReference type="InterPro" id="IPR046360">
    <property type="entry name" value="T-box_DNA-bd"/>
</dbReference>
<evidence type="ECO:0000256" key="3">
    <source>
        <dbReference type="ARBA" id="ARBA00022692"/>
    </source>
</evidence>
<reference evidence="15 16" key="1">
    <citation type="submission" date="2019-02" db="EMBL/GenBank/DDBJ databases">
        <title>Opniocepnalus argus genome.</title>
        <authorList>
            <person name="Zhou C."/>
            <person name="Xiao S."/>
        </authorList>
    </citation>
    <scope>NUCLEOTIDE SEQUENCE [LARGE SCALE GENOMIC DNA]</scope>
    <source>
        <strain evidence="15">OARG1902GOOAL</strain>
        <tissue evidence="15">Muscle</tissue>
    </source>
</reference>
<dbReference type="InterPro" id="IPR002070">
    <property type="entry name" value="TF_Brachyury"/>
</dbReference>
<protein>
    <submittedName>
        <fullName evidence="15">T-box transcription factor TBX19</fullName>
    </submittedName>
</protein>
<dbReference type="GO" id="GO:0016192">
    <property type="term" value="P:vesicle-mediated transport"/>
    <property type="evidence" value="ECO:0007669"/>
    <property type="project" value="InterPro"/>
</dbReference>
<accession>A0A6G1PDN7</accession>
<dbReference type="CDD" id="cd20192">
    <property type="entry name" value="T-box_TBXT_TBX19-like"/>
    <property type="match status" value="1"/>
</dbReference>
<evidence type="ECO:0000256" key="6">
    <source>
        <dbReference type="ARBA" id="ARBA00023125"/>
    </source>
</evidence>
<evidence type="ECO:0000313" key="15">
    <source>
        <dbReference type="EMBL" id="KAF3688313.1"/>
    </source>
</evidence>
<keyword evidence="4 12" id="KW-1133">Transmembrane helix</keyword>
<dbReference type="GO" id="GO:0012505">
    <property type="term" value="C:endomembrane system"/>
    <property type="evidence" value="ECO:0007669"/>
    <property type="project" value="UniProtKB-ARBA"/>
</dbReference>
<evidence type="ECO:0000256" key="5">
    <source>
        <dbReference type="ARBA" id="ARBA00023015"/>
    </source>
</evidence>
<keyword evidence="3 12" id="KW-0812">Transmembrane</keyword>
<evidence type="ECO:0000256" key="10">
    <source>
        <dbReference type="PROSITE-ProRule" id="PRU00201"/>
    </source>
</evidence>
<dbReference type="PROSITE" id="PS01264">
    <property type="entry name" value="TBOX_2"/>
    <property type="match status" value="1"/>
</dbReference>
<dbReference type="SUPFAM" id="SSF49417">
    <property type="entry name" value="p53-like transcription factors"/>
    <property type="match status" value="1"/>
</dbReference>
<keyword evidence="13" id="KW-0732">Signal</keyword>
<feature type="transmembrane region" description="Helical" evidence="12">
    <location>
        <begin position="72"/>
        <end position="95"/>
    </location>
</feature>
<dbReference type="AlphaFoldDB" id="A0A6G1PDN7"/>
<evidence type="ECO:0000256" key="13">
    <source>
        <dbReference type="SAM" id="SignalP"/>
    </source>
</evidence>
<dbReference type="GO" id="GO:0000978">
    <property type="term" value="F:RNA polymerase II cis-regulatory region sequence-specific DNA binding"/>
    <property type="evidence" value="ECO:0007669"/>
    <property type="project" value="InterPro"/>
</dbReference>
<dbReference type="PANTHER" id="PTHR11267">
    <property type="entry name" value="T-BOX PROTEIN-RELATED"/>
    <property type="match status" value="1"/>
</dbReference>
<proteinExistence type="predicted"/>
<keyword evidence="5" id="KW-0805">Transcription regulation</keyword>
<dbReference type="GO" id="GO:0016020">
    <property type="term" value="C:membrane"/>
    <property type="evidence" value="ECO:0007669"/>
    <property type="project" value="UniProtKB-SubCell"/>
</dbReference>
<dbReference type="InterPro" id="IPR008967">
    <property type="entry name" value="p53-like_TF_DNA-bd_sf"/>
</dbReference>
<dbReference type="GO" id="GO:0001707">
    <property type="term" value="P:mesoderm formation"/>
    <property type="evidence" value="ECO:0007669"/>
    <property type="project" value="TreeGrafter"/>
</dbReference>
<dbReference type="GO" id="GO:0005737">
    <property type="term" value="C:cytoplasm"/>
    <property type="evidence" value="ECO:0007669"/>
    <property type="project" value="UniProtKB-ARBA"/>
</dbReference>
<dbReference type="GO" id="GO:0000785">
    <property type="term" value="C:chromatin"/>
    <property type="evidence" value="ECO:0007669"/>
    <property type="project" value="TreeGrafter"/>
</dbReference>
<feature type="domain" description="T-box" evidence="14">
    <location>
        <begin position="250"/>
        <end position="430"/>
    </location>
</feature>
<keyword evidence="16" id="KW-1185">Reference proteome</keyword>
<dbReference type="GO" id="GO:0003007">
    <property type="term" value="P:heart morphogenesis"/>
    <property type="evidence" value="ECO:0007669"/>
    <property type="project" value="TreeGrafter"/>
</dbReference>
<dbReference type="SMART" id="SM00425">
    <property type="entry name" value="TBOX"/>
    <property type="match status" value="1"/>
</dbReference>
<dbReference type="PROSITE" id="PS01283">
    <property type="entry name" value="TBOX_1"/>
    <property type="match status" value="1"/>
</dbReference>
<dbReference type="PRINTS" id="PR00937">
    <property type="entry name" value="TBOX"/>
</dbReference>
<dbReference type="PANTHER" id="PTHR11267:SF114">
    <property type="entry name" value="T-BOX TRANSCRIPTION FACTOR TBX19"/>
    <property type="match status" value="1"/>
</dbReference>
<dbReference type="PRINTS" id="PR00938">
    <property type="entry name" value="BRACHYURY"/>
</dbReference>
<dbReference type="InterPro" id="IPR018186">
    <property type="entry name" value="TF_T-box_CS"/>
</dbReference>
<feature type="region of interest" description="Disordered" evidence="11">
    <location>
        <begin position="519"/>
        <end position="555"/>
    </location>
</feature>
<feature type="signal peptide" evidence="13">
    <location>
        <begin position="1"/>
        <end position="29"/>
    </location>
</feature>
<keyword evidence="7 12" id="KW-0472">Membrane</keyword>
<evidence type="ECO:0000259" key="14">
    <source>
        <dbReference type="PROSITE" id="PS50252"/>
    </source>
</evidence>
<feature type="transmembrane region" description="Helical" evidence="12">
    <location>
        <begin position="116"/>
        <end position="136"/>
    </location>
</feature>
<dbReference type="GO" id="GO:0045893">
    <property type="term" value="P:positive regulation of DNA-templated transcription"/>
    <property type="evidence" value="ECO:0007669"/>
    <property type="project" value="InterPro"/>
</dbReference>
<gene>
    <name evidence="15" type="ORF">EXN66_Car003985</name>
</gene>
<evidence type="ECO:0000256" key="8">
    <source>
        <dbReference type="ARBA" id="ARBA00023163"/>
    </source>
</evidence>
<dbReference type="InterPro" id="IPR001699">
    <property type="entry name" value="TF_T-box"/>
</dbReference>
<dbReference type="Pfam" id="PF00907">
    <property type="entry name" value="T-box"/>
    <property type="match status" value="1"/>
</dbReference>
<dbReference type="Proteomes" id="UP000503349">
    <property type="component" value="Chromosome 4"/>
</dbReference>
<dbReference type="GO" id="GO:0000981">
    <property type="term" value="F:DNA-binding transcription factor activity, RNA polymerase II-specific"/>
    <property type="evidence" value="ECO:0007669"/>
    <property type="project" value="TreeGrafter"/>
</dbReference>
<dbReference type="PROSITE" id="PS50252">
    <property type="entry name" value="TBOX_3"/>
    <property type="match status" value="1"/>
</dbReference>
<dbReference type="InterPro" id="IPR007305">
    <property type="entry name" value="Vesicle_transpt_Got1/SFT2"/>
</dbReference>
<comment type="subcellular location">
    <subcellularLocation>
        <location evidence="2">Membrane</location>
        <topology evidence="2">Multi-pass membrane protein</topology>
    </subcellularLocation>
    <subcellularLocation>
        <location evidence="1 10">Nucleus</location>
    </subcellularLocation>
</comment>
<keyword evidence="9 10" id="KW-0539">Nucleus</keyword>
<dbReference type="FunFam" id="2.60.40.820:FF:000002">
    <property type="entry name" value="T-box transcription factor Brachyury"/>
    <property type="match status" value="1"/>
</dbReference>
<feature type="compositionally biased region" description="Low complexity" evidence="11">
    <location>
        <begin position="521"/>
        <end position="555"/>
    </location>
</feature>
<keyword evidence="8" id="KW-0804">Transcription</keyword>
<evidence type="ECO:0000256" key="7">
    <source>
        <dbReference type="ARBA" id="ARBA00023136"/>
    </source>
</evidence>
<evidence type="ECO:0000256" key="12">
    <source>
        <dbReference type="SAM" id="Phobius"/>
    </source>
</evidence>
<name>A0A6G1PDN7_CHAAH</name>
<evidence type="ECO:0000256" key="4">
    <source>
        <dbReference type="ARBA" id="ARBA00022989"/>
    </source>
</evidence>
<dbReference type="GO" id="GO:0005634">
    <property type="term" value="C:nucleus"/>
    <property type="evidence" value="ECO:0007669"/>
    <property type="project" value="UniProtKB-SubCell"/>
</dbReference>
<dbReference type="Pfam" id="PF04178">
    <property type="entry name" value="Got1"/>
    <property type="match status" value="1"/>
</dbReference>
<evidence type="ECO:0000313" key="16">
    <source>
        <dbReference type="Proteomes" id="UP000503349"/>
    </source>
</evidence>
<dbReference type="InterPro" id="IPR036960">
    <property type="entry name" value="T-box_sf"/>
</dbReference>
<sequence length="611" mass="66265">MGTRTGRGYWSDRPVLLFLSVSMPRACLCFQGTSPLSVNALLRFYGNSLHCLSNVAFCFFDNILKHFGTGMLWIPGAGLAVFAVLYTVGNLFALASTMFLVGPLRQLKSMCAKERAFATVIMMVCLALTLCAAFWWKNNGLALLFCILQFLAFTWYGLSYIPFARDYFTLSAQFCVSQMKVEEGEPGSVSSADQAVGGGTSIVAVRTDGTACSPGSAERCMSRLLSAVESELQAGREKGDPTERELRVTLEDAELWRKFQHITNEMIVTKNGRRMFPVLKVNVSGLDPSSMYSFLLDFVPADSCRWKFVNGEWVAAGRAEGRGEGRGHGGIYIHPDSPNFGAHWMKAAVSFNKVKLTNKVNGGGQIMLNSLHKYEPQLHIVCVGSCHRLVSNVSFKETQFIAVTAYQNEEYGSITALKIKYNPFAKAFLDTKERNPGGRGLPESSESRVGIQPCWSLCSPGGGGAFSYGSSLPLTSHHHHGYKHHGCPGRHTPYSTTYLPHRSHSSVCLSEGVQVLSDGWSSSSPRTASSSSSSSSSTSVPLTSSAPSSQPSPYNSSQYPCLWTVGCSDLSPTHSPCSALHGPISSENFMQPANHGRVGGAGWPPGPTHSF</sequence>
<dbReference type="EMBL" id="CM015715">
    <property type="protein sequence ID" value="KAF3688313.1"/>
    <property type="molecule type" value="Genomic_DNA"/>
</dbReference>
<evidence type="ECO:0000256" key="2">
    <source>
        <dbReference type="ARBA" id="ARBA00004141"/>
    </source>
</evidence>
<feature type="transmembrane region" description="Helical" evidence="12">
    <location>
        <begin position="142"/>
        <end position="163"/>
    </location>
</feature>
<evidence type="ECO:0000256" key="9">
    <source>
        <dbReference type="ARBA" id="ARBA00023242"/>
    </source>
</evidence>
<evidence type="ECO:0000256" key="11">
    <source>
        <dbReference type="SAM" id="MobiDB-lite"/>
    </source>
</evidence>
<organism evidence="15 16">
    <name type="scientific">Channa argus</name>
    <name type="common">Northern snakehead</name>
    <name type="synonym">Ophicephalus argus</name>
    <dbReference type="NCBI Taxonomy" id="215402"/>
    <lineage>
        <taxon>Eukaryota</taxon>
        <taxon>Metazoa</taxon>
        <taxon>Chordata</taxon>
        <taxon>Craniata</taxon>
        <taxon>Vertebrata</taxon>
        <taxon>Euteleostomi</taxon>
        <taxon>Actinopterygii</taxon>
        <taxon>Neopterygii</taxon>
        <taxon>Teleostei</taxon>
        <taxon>Neoteleostei</taxon>
        <taxon>Acanthomorphata</taxon>
        <taxon>Anabantaria</taxon>
        <taxon>Anabantiformes</taxon>
        <taxon>Channoidei</taxon>
        <taxon>Channidae</taxon>
        <taxon>Channa</taxon>
    </lineage>
</organism>
<dbReference type="Gene3D" id="2.60.40.820">
    <property type="entry name" value="Transcription factor, T-box"/>
    <property type="match status" value="1"/>
</dbReference>
<feature type="chain" id="PRO_5026133109" evidence="13">
    <location>
        <begin position="30"/>
        <end position="611"/>
    </location>
</feature>